<dbReference type="KEGG" id="nak:EH165_00075"/>
<dbReference type="InterPro" id="IPR001173">
    <property type="entry name" value="Glyco_trans_2-like"/>
</dbReference>
<proteinExistence type="predicted"/>
<dbReference type="PANTHER" id="PTHR43685">
    <property type="entry name" value="GLYCOSYLTRANSFERASE"/>
    <property type="match status" value="1"/>
</dbReference>
<dbReference type="Pfam" id="PF00535">
    <property type="entry name" value="Glycos_transf_2"/>
    <property type="match status" value="1"/>
</dbReference>
<dbReference type="SUPFAM" id="SSF53448">
    <property type="entry name" value="Nucleotide-diphospho-sugar transferases"/>
    <property type="match status" value="1"/>
</dbReference>
<dbReference type="OrthoDB" id="4529776at2"/>
<dbReference type="PROSITE" id="PS51257">
    <property type="entry name" value="PROKAR_LIPOPROTEIN"/>
    <property type="match status" value="1"/>
</dbReference>
<dbReference type="Gene3D" id="3.90.550.10">
    <property type="entry name" value="Spore Coat Polysaccharide Biosynthesis Protein SpsA, Chain A"/>
    <property type="match status" value="1"/>
</dbReference>
<protein>
    <submittedName>
        <fullName evidence="3">Glycosyltransferase</fullName>
    </submittedName>
</protein>
<evidence type="ECO:0000256" key="1">
    <source>
        <dbReference type="SAM" id="MobiDB-lite"/>
    </source>
</evidence>
<dbReference type="AlphaFoldDB" id="A0A3G8ZIY9"/>
<feature type="domain" description="Glycosyltransferase 2-like" evidence="2">
    <location>
        <begin position="21"/>
        <end position="161"/>
    </location>
</feature>
<accession>A0A3G8ZIY9</accession>
<dbReference type="Proteomes" id="UP000268084">
    <property type="component" value="Chromosome"/>
</dbReference>
<feature type="region of interest" description="Disordered" evidence="1">
    <location>
        <begin position="241"/>
        <end position="263"/>
    </location>
</feature>
<evidence type="ECO:0000259" key="2">
    <source>
        <dbReference type="Pfam" id="PF00535"/>
    </source>
</evidence>
<reference evidence="3 4" key="1">
    <citation type="submission" date="2018-11" db="EMBL/GenBank/DDBJ databases">
        <authorList>
            <person name="Da X."/>
        </authorList>
    </citation>
    <scope>NUCLEOTIDE SEQUENCE [LARGE SCALE GENOMIC DNA]</scope>
    <source>
        <strain evidence="3 4">S14-144</strain>
    </source>
</reference>
<dbReference type="GO" id="GO:0016740">
    <property type="term" value="F:transferase activity"/>
    <property type="evidence" value="ECO:0007669"/>
    <property type="project" value="UniProtKB-KW"/>
</dbReference>
<gene>
    <name evidence="3" type="ORF">EH165_00075</name>
</gene>
<evidence type="ECO:0000313" key="4">
    <source>
        <dbReference type="Proteomes" id="UP000268084"/>
    </source>
</evidence>
<keyword evidence="4" id="KW-1185">Reference proteome</keyword>
<dbReference type="PANTHER" id="PTHR43685:SF3">
    <property type="entry name" value="SLR2126 PROTEIN"/>
    <property type="match status" value="1"/>
</dbReference>
<dbReference type="RefSeq" id="WP_124797490.1">
    <property type="nucleotide sequence ID" value="NZ_CP034170.1"/>
</dbReference>
<organism evidence="3 4">
    <name type="scientific">Nakamurella antarctica</name>
    <dbReference type="NCBI Taxonomy" id="1902245"/>
    <lineage>
        <taxon>Bacteria</taxon>
        <taxon>Bacillati</taxon>
        <taxon>Actinomycetota</taxon>
        <taxon>Actinomycetes</taxon>
        <taxon>Nakamurellales</taxon>
        <taxon>Nakamurellaceae</taxon>
        <taxon>Nakamurella</taxon>
    </lineage>
</organism>
<name>A0A3G8ZIY9_9ACTN</name>
<reference evidence="3 4" key="2">
    <citation type="submission" date="2018-12" db="EMBL/GenBank/DDBJ databases">
        <title>Nakamurella antarcticus sp. nov., isolated from Antarctica South Shetland Islands soil.</title>
        <authorList>
            <person name="Peng F."/>
        </authorList>
    </citation>
    <scope>NUCLEOTIDE SEQUENCE [LARGE SCALE GENOMIC DNA]</scope>
    <source>
        <strain evidence="3 4">S14-144</strain>
    </source>
</reference>
<evidence type="ECO:0000313" key="3">
    <source>
        <dbReference type="EMBL" id="AZI56805.1"/>
    </source>
</evidence>
<sequence length="263" mass="28711">MVTSKIVGTCQFSVLTACLPERSVYLNEAAASVARARELVSPNELEWIIAVDGPGDLPDVTAQARVVRIERRSGISAARNAALAFARGDLIAPLDADDTLVADGLLEAQEALLNDHLGWIACNRVLLSTQGKTGHWHGRRTWQPGGLAESWSAPFAFHPNSIVVRRDLILRCGGWPALATNEDLFLAMLLSERAAGLSIEAVLTRYRVWDGQEVSSPSYPATKRIAFRFIEASLNSIRREFDRDPVTHPRPGGAYGKRATGTR</sequence>
<dbReference type="InterPro" id="IPR050834">
    <property type="entry name" value="Glycosyltransf_2"/>
</dbReference>
<dbReference type="InterPro" id="IPR029044">
    <property type="entry name" value="Nucleotide-diphossugar_trans"/>
</dbReference>
<dbReference type="CDD" id="cd00761">
    <property type="entry name" value="Glyco_tranf_GTA_type"/>
    <property type="match status" value="1"/>
</dbReference>
<keyword evidence="3" id="KW-0808">Transferase</keyword>
<dbReference type="EMBL" id="CP034170">
    <property type="protein sequence ID" value="AZI56805.1"/>
    <property type="molecule type" value="Genomic_DNA"/>
</dbReference>